<dbReference type="InterPro" id="IPR042031">
    <property type="entry name" value="SKA1_MBD_sf"/>
</dbReference>
<dbReference type="GO" id="GO:0031110">
    <property type="term" value="P:regulation of microtubule polymerization or depolymerization"/>
    <property type="evidence" value="ECO:0007669"/>
    <property type="project" value="TreeGrafter"/>
</dbReference>
<proteinExistence type="inferred from homology"/>
<reference evidence="5" key="1">
    <citation type="journal article" date="2023" name="Mol. Biol. Evol.">
        <title>Third-Generation Sequencing Reveals the Adaptive Role of the Epigenome in Three Deep-Sea Polychaetes.</title>
        <authorList>
            <person name="Perez M."/>
            <person name="Aroh O."/>
            <person name="Sun Y."/>
            <person name="Lan Y."/>
            <person name="Juniper S.K."/>
            <person name="Young C.R."/>
            <person name="Angers B."/>
            <person name="Qian P.Y."/>
        </authorList>
    </citation>
    <scope>NUCLEOTIDE SEQUENCE</scope>
    <source>
        <strain evidence="5">P08H-3</strain>
    </source>
</reference>
<dbReference type="GO" id="GO:0072686">
    <property type="term" value="C:mitotic spindle"/>
    <property type="evidence" value="ECO:0007669"/>
    <property type="project" value="TreeGrafter"/>
</dbReference>
<gene>
    <name evidence="5" type="ORF">LSH36_41g01022</name>
</gene>
<dbReference type="GO" id="GO:0005876">
    <property type="term" value="C:spindle microtubule"/>
    <property type="evidence" value="ECO:0007669"/>
    <property type="project" value="TreeGrafter"/>
</dbReference>
<comment type="caution">
    <text evidence="5">The sequence shown here is derived from an EMBL/GenBank/DDBJ whole genome shotgun (WGS) entry which is preliminary data.</text>
</comment>
<organism evidence="5 6">
    <name type="scientific">Paralvinella palmiformis</name>
    <dbReference type="NCBI Taxonomy" id="53620"/>
    <lineage>
        <taxon>Eukaryota</taxon>
        <taxon>Metazoa</taxon>
        <taxon>Spiralia</taxon>
        <taxon>Lophotrochozoa</taxon>
        <taxon>Annelida</taxon>
        <taxon>Polychaeta</taxon>
        <taxon>Sedentaria</taxon>
        <taxon>Canalipalpata</taxon>
        <taxon>Terebellida</taxon>
        <taxon>Terebelliformia</taxon>
        <taxon>Alvinellidae</taxon>
        <taxon>Paralvinella</taxon>
    </lineage>
</organism>
<comment type="similarity">
    <text evidence="1">Belongs to the SKA1 family.</text>
</comment>
<dbReference type="EMBL" id="JAODUP010000041">
    <property type="protein sequence ID" value="KAK2166140.1"/>
    <property type="molecule type" value="Genomic_DNA"/>
</dbReference>
<dbReference type="AlphaFoldDB" id="A0AAD9K8T8"/>
<dbReference type="GO" id="GO:0051301">
    <property type="term" value="P:cell division"/>
    <property type="evidence" value="ECO:0007669"/>
    <property type="project" value="InterPro"/>
</dbReference>
<keyword evidence="4" id="KW-0175">Coiled coil</keyword>
<accession>A0AAD9K8T8</accession>
<evidence type="ECO:0000256" key="3">
    <source>
        <dbReference type="ARBA" id="ARBA00047202"/>
    </source>
</evidence>
<keyword evidence="6" id="KW-1185">Reference proteome</keyword>
<feature type="coiled-coil region" evidence="4">
    <location>
        <begin position="54"/>
        <end position="91"/>
    </location>
</feature>
<dbReference type="GO" id="GO:0008017">
    <property type="term" value="F:microtubule binding"/>
    <property type="evidence" value="ECO:0007669"/>
    <property type="project" value="InterPro"/>
</dbReference>
<dbReference type="Gene3D" id="6.10.250.1370">
    <property type="match status" value="1"/>
</dbReference>
<protein>
    <recommendedName>
        <fullName evidence="2">SKA complex subunit 1</fullName>
    </recommendedName>
    <alternativeName>
        <fullName evidence="3">Spindle and kinetochore-associated protein 1</fullName>
    </alternativeName>
</protein>
<dbReference type="PANTHER" id="PTHR28573:SF1">
    <property type="entry name" value="SPINDLE AND KINETOCHORE-ASSOCIATED PROTEIN 1"/>
    <property type="match status" value="1"/>
</dbReference>
<evidence type="ECO:0000256" key="4">
    <source>
        <dbReference type="SAM" id="Coils"/>
    </source>
</evidence>
<dbReference type="Proteomes" id="UP001208570">
    <property type="component" value="Unassembled WGS sequence"/>
</dbReference>
<dbReference type="InterPro" id="IPR009829">
    <property type="entry name" value="SKA1"/>
</dbReference>
<dbReference type="PANTHER" id="PTHR28573">
    <property type="entry name" value="SPINDLE AND KINETOCHORE-ASSOCIATED PROTEIN 1"/>
    <property type="match status" value="1"/>
</dbReference>
<evidence type="ECO:0000313" key="5">
    <source>
        <dbReference type="EMBL" id="KAK2166140.1"/>
    </source>
</evidence>
<sequence>MASTATLSDLMQVFQTKIDLVKDSLLLKNGLSDPDCKEMLSTLRCSVQELQVAVTLLHTEIKQQKQALDKLKDLNARFESFTERVNHVRNNLPEHLPSQEHPQYMKGRMTYEMINRAVAEINKALTYKHNILRMPLRRQSIQVKNQLVIYKEQESKDTDGYFFIVSDDIIANTNLKLDNTGRNCLTILRHCGRIKEQHSKQTVRYLILSDET</sequence>
<evidence type="ECO:0000256" key="1">
    <source>
        <dbReference type="ARBA" id="ARBA00006836"/>
    </source>
</evidence>
<dbReference type="GO" id="GO:0007059">
    <property type="term" value="P:chromosome segregation"/>
    <property type="evidence" value="ECO:0007669"/>
    <property type="project" value="InterPro"/>
</dbReference>
<evidence type="ECO:0000256" key="2">
    <source>
        <dbReference type="ARBA" id="ARBA00047182"/>
    </source>
</evidence>
<dbReference type="GO" id="GO:0000278">
    <property type="term" value="P:mitotic cell cycle"/>
    <property type="evidence" value="ECO:0007669"/>
    <property type="project" value="TreeGrafter"/>
</dbReference>
<dbReference type="GO" id="GO:0000940">
    <property type="term" value="C:outer kinetochore"/>
    <property type="evidence" value="ECO:0007669"/>
    <property type="project" value="TreeGrafter"/>
</dbReference>
<evidence type="ECO:0000313" key="6">
    <source>
        <dbReference type="Proteomes" id="UP001208570"/>
    </source>
</evidence>
<dbReference type="Gene3D" id="1.10.10.1890">
    <property type="entry name" value="Ska1 microtubule binding domain-like"/>
    <property type="match status" value="1"/>
</dbReference>
<name>A0AAD9K8T8_9ANNE</name>
<dbReference type="Pfam" id="PF07160">
    <property type="entry name" value="SKA1"/>
    <property type="match status" value="2"/>
</dbReference>